<evidence type="ECO:0000313" key="3">
    <source>
        <dbReference type="Proteomes" id="UP000037460"/>
    </source>
</evidence>
<feature type="compositionally biased region" description="Basic and acidic residues" evidence="1">
    <location>
        <begin position="179"/>
        <end position="188"/>
    </location>
</feature>
<accession>A0A0M0JS34</accession>
<evidence type="ECO:0000313" key="2">
    <source>
        <dbReference type="EMBL" id="KOO29008.1"/>
    </source>
</evidence>
<name>A0A0M0JS34_9EUKA</name>
<feature type="compositionally biased region" description="Low complexity" evidence="1">
    <location>
        <begin position="19"/>
        <end position="34"/>
    </location>
</feature>
<reference evidence="3" key="1">
    <citation type="journal article" date="2015" name="PLoS Genet.">
        <title>Genome Sequence and Transcriptome Analyses of Chrysochromulina tobin: Metabolic Tools for Enhanced Algal Fitness in the Prominent Order Prymnesiales (Haptophyceae).</title>
        <authorList>
            <person name="Hovde B.T."/>
            <person name="Deodato C.R."/>
            <person name="Hunsperger H.M."/>
            <person name="Ryken S.A."/>
            <person name="Yost W."/>
            <person name="Jha R.K."/>
            <person name="Patterson J."/>
            <person name="Monnat R.J. Jr."/>
            <person name="Barlow S.B."/>
            <person name="Starkenburg S.R."/>
            <person name="Cattolico R.A."/>
        </authorList>
    </citation>
    <scope>NUCLEOTIDE SEQUENCE</scope>
    <source>
        <strain evidence="3">CCMP291</strain>
    </source>
</reference>
<organism evidence="2 3">
    <name type="scientific">Chrysochromulina tobinii</name>
    <dbReference type="NCBI Taxonomy" id="1460289"/>
    <lineage>
        <taxon>Eukaryota</taxon>
        <taxon>Haptista</taxon>
        <taxon>Haptophyta</taxon>
        <taxon>Prymnesiophyceae</taxon>
        <taxon>Prymnesiales</taxon>
        <taxon>Chrysochromulinaceae</taxon>
        <taxon>Chrysochromulina</taxon>
    </lineage>
</organism>
<comment type="caution">
    <text evidence="2">The sequence shown here is derived from an EMBL/GenBank/DDBJ whole genome shotgun (WGS) entry which is preliminary data.</text>
</comment>
<feature type="region of interest" description="Disordered" evidence="1">
    <location>
        <begin position="47"/>
        <end position="84"/>
    </location>
</feature>
<feature type="compositionally biased region" description="Low complexity" evidence="1">
    <location>
        <begin position="68"/>
        <end position="83"/>
    </location>
</feature>
<sequence length="227" mass="22491">MLVGKVPSPALSSTRLGLPSFPSSTSRSPSPSTSAAAIDLVDTLPPGSSMLVGKVPSPALSSTRLGLPSFPSSTSRSPSPSTSAAAIDNVDALPPGSSMLVGKVPSPALSNTQLGLLLFPSSTSRSPSPSTSAAAIDLVDSLLPGSSTRLCPTNFSTASSLPSSSFPILANGLGKRRHPGSEDNEHAGGKRAARTPGAGLGRAGVGSITTQPTRARAEQLGGANTVG</sequence>
<keyword evidence="3" id="KW-1185">Reference proteome</keyword>
<feature type="region of interest" description="Disordered" evidence="1">
    <location>
        <begin position="171"/>
        <end position="227"/>
    </location>
</feature>
<protein>
    <submittedName>
        <fullName evidence="2">Uncharacterized protein</fullName>
    </submittedName>
</protein>
<proteinExistence type="predicted"/>
<gene>
    <name evidence="2" type="ORF">Ctob_004886</name>
</gene>
<dbReference type="AlphaFoldDB" id="A0A0M0JS34"/>
<dbReference type="EMBL" id="JWZX01002477">
    <property type="protein sequence ID" value="KOO29008.1"/>
    <property type="molecule type" value="Genomic_DNA"/>
</dbReference>
<dbReference type="Proteomes" id="UP000037460">
    <property type="component" value="Unassembled WGS sequence"/>
</dbReference>
<feature type="region of interest" description="Disordered" evidence="1">
    <location>
        <begin position="1"/>
        <end position="34"/>
    </location>
</feature>
<evidence type="ECO:0000256" key="1">
    <source>
        <dbReference type="SAM" id="MobiDB-lite"/>
    </source>
</evidence>